<comment type="subcellular location">
    <subcellularLocation>
        <location evidence="1">Cytoplasm</location>
    </subcellularLocation>
</comment>
<evidence type="ECO:0000256" key="5">
    <source>
        <dbReference type="ARBA" id="ARBA00023054"/>
    </source>
</evidence>
<dbReference type="InterPro" id="IPR027417">
    <property type="entry name" value="P-loop_NTPase"/>
</dbReference>
<comment type="caution">
    <text evidence="7">Lacks conserved residue(s) required for the propagation of feature annotation.</text>
</comment>
<dbReference type="EMBL" id="JAUIZM010000006">
    <property type="protein sequence ID" value="KAK1379634.1"/>
    <property type="molecule type" value="Genomic_DNA"/>
</dbReference>
<dbReference type="GO" id="GO:0005524">
    <property type="term" value="F:ATP binding"/>
    <property type="evidence" value="ECO:0007669"/>
    <property type="project" value="UniProtKB-KW"/>
</dbReference>
<accession>A0AAD8I706</accession>
<dbReference type="Proteomes" id="UP001237642">
    <property type="component" value="Unassembled WGS sequence"/>
</dbReference>
<evidence type="ECO:0000313" key="9">
    <source>
        <dbReference type="EMBL" id="KAK1379634.1"/>
    </source>
</evidence>
<dbReference type="GO" id="GO:0051231">
    <property type="term" value="P:spindle elongation"/>
    <property type="evidence" value="ECO:0007669"/>
    <property type="project" value="TreeGrafter"/>
</dbReference>
<dbReference type="GO" id="GO:0005694">
    <property type="term" value="C:chromosome"/>
    <property type="evidence" value="ECO:0007669"/>
    <property type="project" value="InterPro"/>
</dbReference>
<dbReference type="GO" id="GO:0007052">
    <property type="term" value="P:mitotic spindle organization"/>
    <property type="evidence" value="ECO:0007669"/>
    <property type="project" value="TreeGrafter"/>
</dbReference>
<dbReference type="GO" id="GO:0007018">
    <property type="term" value="P:microtubule-based movement"/>
    <property type="evidence" value="ECO:0007669"/>
    <property type="project" value="InterPro"/>
</dbReference>
<gene>
    <name evidence="9" type="ORF">POM88_026378</name>
</gene>
<comment type="caution">
    <text evidence="9">The sequence shown here is derived from an EMBL/GenBank/DDBJ whole genome shotgun (WGS) entry which is preliminary data.</text>
</comment>
<dbReference type="AlphaFoldDB" id="A0AAD8I706"/>
<dbReference type="GO" id="GO:0005737">
    <property type="term" value="C:cytoplasm"/>
    <property type="evidence" value="ECO:0007669"/>
    <property type="project" value="UniProtKB-SubCell"/>
</dbReference>
<dbReference type="GO" id="GO:0008017">
    <property type="term" value="F:microtubule binding"/>
    <property type="evidence" value="ECO:0007669"/>
    <property type="project" value="InterPro"/>
</dbReference>
<comment type="similarity">
    <text evidence="7">Belongs to the TRAFAC class myosin-kinesin ATPase superfamily. Kinesin family.</text>
</comment>
<dbReference type="GO" id="GO:0051276">
    <property type="term" value="P:chromosome organization"/>
    <property type="evidence" value="ECO:0007669"/>
    <property type="project" value="InterPro"/>
</dbReference>
<feature type="domain" description="Kinesin motor" evidence="8">
    <location>
        <begin position="1"/>
        <end position="85"/>
    </location>
</feature>
<keyword evidence="6" id="KW-0505">Motor protein</keyword>
<protein>
    <recommendedName>
        <fullName evidence="8">Kinesin motor domain-containing protein</fullName>
    </recommendedName>
</protein>
<reference evidence="9" key="2">
    <citation type="submission" date="2023-05" db="EMBL/GenBank/DDBJ databases">
        <authorList>
            <person name="Schelkunov M.I."/>
        </authorList>
    </citation>
    <scope>NUCLEOTIDE SEQUENCE</scope>
    <source>
        <strain evidence="9">Hsosn_3</strain>
        <tissue evidence="9">Leaf</tissue>
    </source>
</reference>
<keyword evidence="2" id="KW-0963">Cytoplasm</keyword>
<keyword evidence="3" id="KW-0547">Nucleotide-binding</keyword>
<dbReference type="PANTHER" id="PTHR47969:SF15">
    <property type="entry name" value="CHROMOSOME-ASSOCIATED KINESIN KIF4A-RELATED"/>
    <property type="match status" value="1"/>
</dbReference>
<dbReference type="Pfam" id="PF00225">
    <property type="entry name" value="Kinesin"/>
    <property type="match status" value="1"/>
</dbReference>
<evidence type="ECO:0000313" key="10">
    <source>
        <dbReference type="Proteomes" id="UP001237642"/>
    </source>
</evidence>
<reference evidence="9" key="1">
    <citation type="submission" date="2023-02" db="EMBL/GenBank/DDBJ databases">
        <title>Genome of toxic invasive species Heracleum sosnowskyi carries increased number of genes despite the absence of recent whole-genome duplications.</title>
        <authorList>
            <person name="Schelkunov M."/>
            <person name="Shtratnikova V."/>
            <person name="Makarenko M."/>
            <person name="Klepikova A."/>
            <person name="Omelchenko D."/>
            <person name="Novikova G."/>
            <person name="Obukhova E."/>
            <person name="Bogdanov V."/>
            <person name="Penin A."/>
            <person name="Logacheva M."/>
        </authorList>
    </citation>
    <scope>NUCLEOTIDE SEQUENCE</scope>
    <source>
        <strain evidence="9">Hsosn_3</strain>
        <tissue evidence="9">Leaf</tissue>
    </source>
</reference>
<keyword evidence="4" id="KW-0067">ATP-binding</keyword>
<dbReference type="InterPro" id="IPR027640">
    <property type="entry name" value="Kinesin-like_fam"/>
</dbReference>
<dbReference type="GO" id="GO:0003777">
    <property type="term" value="F:microtubule motor activity"/>
    <property type="evidence" value="ECO:0007669"/>
    <property type="project" value="InterPro"/>
</dbReference>
<keyword evidence="5" id="KW-0175">Coiled coil</keyword>
<dbReference type="Gene3D" id="3.30.70.1620">
    <property type="match status" value="1"/>
</dbReference>
<name>A0AAD8I706_9APIA</name>
<evidence type="ECO:0000256" key="7">
    <source>
        <dbReference type="PROSITE-ProRule" id="PRU00283"/>
    </source>
</evidence>
<dbReference type="SUPFAM" id="SSF75553">
    <property type="entry name" value="Smc hinge domain"/>
    <property type="match status" value="1"/>
</dbReference>
<dbReference type="InterPro" id="IPR036961">
    <property type="entry name" value="Kinesin_motor_dom_sf"/>
</dbReference>
<proteinExistence type="inferred from homology"/>
<evidence type="ECO:0000259" key="8">
    <source>
        <dbReference type="PROSITE" id="PS50067"/>
    </source>
</evidence>
<dbReference type="PANTHER" id="PTHR47969">
    <property type="entry name" value="CHROMOSOME-ASSOCIATED KINESIN KIF4A-RELATED"/>
    <property type="match status" value="1"/>
</dbReference>
<dbReference type="SUPFAM" id="SSF52540">
    <property type="entry name" value="P-loop containing nucleoside triphosphate hydrolases"/>
    <property type="match status" value="1"/>
</dbReference>
<evidence type="ECO:0000256" key="6">
    <source>
        <dbReference type="ARBA" id="ARBA00023175"/>
    </source>
</evidence>
<keyword evidence="10" id="KW-1185">Reference proteome</keyword>
<dbReference type="InterPro" id="IPR036277">
    <property type="entry name" value="SMC_hinge_sf"/>
</dbReference>
<dbReference type="InterPro" id="IPR019821">
    <property type="entry name" value="Kinesin_motor_CS"/>
</dbReference>
<evidence type="ECO:0000256" key="3">
    <source>
        <dbReference type="ARBA" id="ARBA00022741"/>
    </source>
</evidence>
<evidence type="ECO:0000256" key="1">
    <source>
        <dbReference type="ARBA" id="ARBA00004496"/>
    </source>
</evidence>
<sequence>MHKISSSSPGATSPNGCIGEEYLCAKLHLVDLAGSERAKRTGSDGMRFKEGVHINKGLLALGNVISALGDEKTRKEGLHVPYRDSDQVSKKGGMTGGFYDHRRSKLKFMNMIRPDIESIGEKEQELERVFARTVICRDLDVATKVARADGLDCITLEGDQVSKKGGMTGGFYDHRRSKLKFMNMIRQDTESIGEKEQELERGLPKNFTTRHLPKQDETVYLLDNIRALHISENYLLLAFTRGIKE</sequence>
<evidence type="ECO:0000256" key="4">
    <source>
        <dbReference type="ARBA" id="ARBA00022840"/>
    </source>
</evidence>
<dbReference type="InterPro" id="IPR001752">
    <property type="entry name" value="Kinesin_motor_dom"/>
</dbReference>
<dbReference type="GO" id="GO:0005875">
    <property type="term" value="C:microtubule associated complex"/>
    <property type="evidence" value="ECO:0007669"/>
    <property type="project" value="TreeGrafter"/>
</dbReference>
<dbReference type="PRINTS" id="PR00380">
    <property type="entry name" value="KINESINHEAVY"/>
</dbReference>
<organism evidence="9 10">
    <name type="scientific">Heracleum sosnowskyi</name>
    <dbReference type="NCBI Taxonomy" id="360622"/>
    <lineage>
        <taxon>Eukaryota</taxon>
        <taxon>Viridiplantae</taxon>
        <taxon>Streptophyta</taxon>
        <taxon>Embryophyta</taxon>
        <taxon>Tracheophyta</taxon>
        <taxon>Spermatophyta</taxon>
        <taxon>Magnoliopsida</taxon>
        <taxon>eudicotyledons</taxon>
        <taxon>Gunneridae</taxon>
        <taxon>Pentapetalae</taxon>
        <taxon>asterids</taxon>
        <taxon>campanulids</taxon>
        <taxon>Apiales</taxon>
        <taxon>Apiaceae</taxon>
        <taxon>Apioideae</taxon>
        <taxon>apioid superclade</taxon>
        <taxon>Tordylieae</taxon>
        <taxon>Tordyliinae</taxon>
        <taxon>Heracleum</taxon>
    </lineage>
</organism>
<dbReference type="PROSITE" id="PS00411">
    <property type="entry name" value="KINESIN_MOTOR_1"/>
    <property type="match status" value="1"/>
</dbReference>
<dbReference type="PROSITE" id="PS50067">
    <property type="entry name" value="KINESIN_MOTOR_2"/>
    <property type="match status" value="1"/>
</dbReference>
<dbReference type="Gene3D" id="3.40.850.10">
    <property type="entry name" value="Kinesin motor domain"/>
    <property type="match status" value="1"/>
</dbReference>
<evidence type="ECO:0000256" key="2">
    <source>
        <dbReference type="ARBA" id="ARBA00022490"/>
    </source>
</evidence>